<feature type="compositionally biased region" description="Polar residues" evidence="6">
    <location>
        <begin position="796"/>
        <end position="815"/>
    </location>
</feature>
<evidence type="ECO:0000313" key="10">
    <source>
        <dbReference type="Proteomes" id="UP000054567"/>
    </source>
</evidence>
<feature type="transmembrane region" description="Helical" evidence="7">
    <location>
        <begin position="588"/>
        <end position="608"/>
    </location>
</feature>
<feature type="region of interest" description="Disordered" evidence="6">
    <location>
        <begin position="45"/>
        <end position="75"/>
    </location>
</feature>
<feature type="transmembrane region" description="Helical" evidence="7">
    <location>
        <begin position="620"/>
        <end position="638"/>
    </location>
</feature>
<dbReference type="Proteomes" id="UP000054567">
    <property type="component" value="Unassembled WGS sequence"/>
</dbReference>
<evidence type="ECO:0000256" key="1">
    <source>
        <dbReference type="ARBA" id="ARBA00004473"/>
    </source>
</evidence>
<gene>
    <name evidence="9" type="ORF">CPAG_09655</name>
</gene>
<feature type="transmembrane region" description="Helical" evidence="7">
    <location>
        <begin position="650"/>
        <end position="670"/>
    </location>
</feature>
<keyword evidence="5" id="KW-0539">Nucleus</keyword>
<evidence type="ECO:0000256" key="7">
    <source>
        <dbReference type="SAM" id="Phobius"/>
    </source>
</evidence>
<evidence type="ECO:0000256" key="2">
    <source>
        <dbReference type="ARBA" id="ARBA00022692"/>
    </source>
</evidence>
<feature type="compositionally biased region" description="Polar residues" evidence="6">
    <location>
        <begin position="776"/>
        <end position="789"/>
    </location>
</feature>
<feature type="region of interest" description="Disordered" evidence="6">
    <location>
        <begin position="393"/>
        <end position="413"/>
    </location>
</feature>
<feature type="compositionally biased region" description="Polar residues" evidence="6">
    <location>
        <begin position="698"/>
        <end position="715"/>
    </location>
</feature>
<reference evidence="10" key="2">
    <citation type="journal article" date="2009" name="Genome Res.">
        <title>Comparative genomic analyses of the human fungal pathogens Coccidioides and their relatives.</title>
        <authorList>
            <person name="Sharpton T.J."/>
            <person name="Stajich J.E."/>
            <person name="Rounsley S.D."/>
            <person name="Gardner M.J."/>
            <person name="Wortman J.R."/>
            <person name="Jordar V.S."/>
            <person name="Maiti R."/>
            <person name="Kodira C.D."/>
            <person name="Neafsey D.E."/>
            <person name="Zeng Q."/>
            <person name="Hung C.-Y."/>
            <person name="McMahan C."/>
            <person name="Muszewska A."/>
            <person name="Grynberg M."/>
            <person name="Mandel M.A."/>
            <person name="Kellner E.M."/>
            <person name="Barker B.M."/>
            <person name="Galgiani J.N."/>
            <person name="Orbach M.J."/>
            <person name="Kirkland T.N."/>
            <person name="Cole G.T."/>
            <person name="Henn M.R."/>
            <person name="Birren B.W."/>
            <person name="Taylor J.W."/>
        </authorList>
    </citation>
    <scope>NUCLEOTIDE SEQUENCE [LARGE SCALE GENOMIC DNA]</scope>
    <source>
        <strain evidence="10">RMSCC 3488</strain>
    </source>
</reference>
<name>A0A0J6FJL1_COCPO</name>
<dbReference type="GO" id="GO:0034992">
    <property type="term" value="C:microtubule organizing center attachment site"/>
    <property type="evidence" value="ECO:0007669"/>
    <property type="project" value="TreeGrafter"/>
</dbReference>
<sequence>MASLFRKRFKCFYCGSRSTQSQKDKVRQWQCRECQAVNYLDENGEITDPPATEASFESRQPQYAQPLSRTQPDRSSDPSIFCSTCLKNQHLLTQTLASYLPPQSHPEYKVYEASYPAYRKSLEERYPQVCENCEPRVIARIRQAGYAAKADHLRRMMEQSRDGRAVRNQRKWRWRSLFVSTGAVAFWTSIAGQLSWNIMGCIADITLPAEDQQTAQLSKALLGSCLDEGRLHRRVQSECALALQPYAGLALVLGVLSLWWNPKLRYKVDGRSGRITGAREYYRIQIVTLVVRFVAWTALQDTSITALNPKLTPAIHTFMAFFTLLTTIASRAAIRFSTRPLVSWNDNIESLVPKPNGNIEGPSQSFSNLETSIPQLSQPVQRFPIANLAPARALSPEPYNPPTPPPDLAADFDAMDWTPSYQTLQSSFHISRNQPGPILAPAPSPFQGQLPPAPKPPSWQLRNPNPQAPEKPAVNPPNPFHTAPTLHPSSSTPQKNPDVTKLADMVMAPPRFFPQSDLQAETGLESLFDKAFSIADSPARAERGSAGKTVGRDIAVNKPLHVLKGILLAVCFVLWTGSQSFAWPKSTIETVVLGLSFLVAGFSLLDLLMRPMVQWKMTDIFLSLIELVGCVYFALVRAGQFGDPTTFDKAGIYLVAFLAGQEMFGLRFMFGTTKPAVAVRAPAKQIIKRPASPPLMSRSLSSASGDRTPTRSSFISRPMPSEIAYQSPSKKQAQSLLPPTTLQPLDAGFHLLNGPSTFKAPPKPEFPPSLPSSFSTITQPQHLASSFASTERFMSPASTTSVSSTDYASTISESPSPILPPRHRTPGPSITGLSLDDSPIPVKSPAPPRYSLRSRRRQ</sequence>
<evidence type="ECO:0000256" key="3">
    <source>
        <dbReference type="ARBA" id="ARBA00022989"/>
    </source>
</evidence>
<dbReference type="VEuPathDB" id="FungiDB:CPAG_09655"/>
<feature type="transmembrane region" description="Helical" evidence="7">
    <location>
        <begin position="281"/>
        <end position="299"/>
    </location>
</feature>
<evidence type="ECO:0000259" key="8">
    <source>
        <dbReference type="Pfam" id="PF09779"/>
    </source>
</evidence>
<keyword evidence="2 7" id="KW-0812">Transmembrane</keyword>
<feature type="region of interest" description="Disordered" evidence="6">
    <location>
        <begin position="431"/>
        <end position="498"/>
    </location>
</feature>
<accession>A0A0J6FJL1</accession>
<feature type="compositionally biased region" description="Polar residues" evidence="6">
    <location>
        <begin position="487"/>
        <end position="497"/>
    </location>
</feature>
<feature type="transmembrane region" description="Helical" evidence="7">
    <location>
        <begin position="241"/>
        <end position="260"/>
    </location>
</feature>
<dbReference type="GO" id="GO:0034506">
    <property type="term" value="C:chromosome, centromeric core domain"/>
    <property type="evidence" value="ECO:0007669"/>
    <property type="project" value="TreeGrafter"/>
</dbReference>
<comment type="subcellular location">
    <subcellularLocation>
        <location evidence="1">Nucleus inner membrane</location>
        <topology evidence="1">Multi-pass membrane protein</topology>
    </subcellularLocation>
</comment>
<organism evidence="9 10">
    <name type="scientific">Coccidioides posadasii RMSCC 3488</name>
    <dbReference type="NCBI Taxonomy" id="454284"/>
    <lineage>
        <taxon>Eukaryota</taxon>
        <taxon>Fungi</taxon>
        <taxon>Dikarya</taxon>
        <taxon>Ascomycota</taxon>
        <taxon>Pezizomycotina</taxon>
        <taxon>Eurotiomycetes</taxon>
        <taxon>Eurotiomycetidae</taxon>
        <taxon>Onygenales</taxon>
        <taxon>Onygenaceae</taxon>
        <taxon>Coccidioides</taxon>
    </lineage>
</organism>
<dbReference type="GO" id="GO:0005637">
    <property type="term" value="C:nuclear inner membrane"/>
    <property type="evidence" value="ECO:0007669"/>
    <property type="project" value="UniProtKB-SubCell"/>
</dbReference>
<evidence type="ECO:0000256" key="6">
    <source>
        <dbReference type="SAM" id="MobiDB-lite"/>
    </source>
</evidence>
<dbReference type="AlphaFoldDB" id="A0A0J6FJL1"/>
<dbReference type="GO" id="GO:0044732">
    <property type="term" value="C:mitotic spindle pole body"/>
    <property type="evidence" value="ECO:0007669"/>
    <property type="project" value="TreeGrafter"/>
</dbReference>
<keyword evidence="3 7" id="KW-1133">Transmembrane helix</keyword>
<dbReference type="EMBL" id="DS268114">
    <property type="protein sequence ID" value="KMM73366.1"/>
    <property type="molecule type" value="Genomic_DNA"/>
</dbReference>
<protein>
    <recommendedName>
        <fullName evidence="8">Ima1 N-terminal domain-containing protein</fullName>
    </recommendedName>
</protein>
<feature type="compositionally biased region" description="Pro residues" evidence="6">
    <location>
        <begin position="761"/>
        <end position="770"/>
    </location>
</feature>
<feature type="region of interest" description="Disordered" evidence="6">
    <location>
        <begin position="746"/>
        <end position="858"/>
    </location>
</feature>
<dbReference type="Pfam" id="PF09779">
    <property type="entry name" value="Ima1_N"/>
    <property type="match status" value="1"/>
</dbReference>
<dbReference type="GO" id="GO:0071765">
    <property type="term" value="P:nuclear inner membrane organization"/>
    <property type="evidence" value="ECO:0007669"/>
    <property type="project" value="InterPro"/>
</dbReference>
<reference evidence="10" key="3">
    <citation type="journal article" date="2010" name="Genome Res.">
        <title>Population genomic sequencing of Coccidioides fungi reveals recent hybridization and transposon control.</title>
        <authorList>
            <person name="Neafsey D.E."/>
            <person name="Barker B.M."/>
            <person name="Sharpton T.J."/>
            <person name="Stajich J.E."/>
            <person name="Park D.J."/>
            <person name="Whiston E."/>
            <person name="Hung C.-Y."/>
            <person name="McMahan C."/>
            <person name="White J."/>
            <person name="Sykes S."/>
            <person name="Heiman D."/>
            <person name="Young S."/>
            <person name="Zeng Q."/>
            <person name="Abouelleil A."/>
            <person name="Aftuck L."/>
            <person name="Bessette D."/>
            <person name="Brown A."/>
            <person name="FitzGerald M."/>
            <person name="Lui A."/>
            <person name="Macdonald J.P."/>
            <person name="Priest M."/>
            <person name="Orbach M.J."/>
            <person name="Galgiani J.N."/>
            <person name="Kirkland T.N."/>
            <person name="Cole G.T."/>
            <person name="Birren B.W."/>
            <person name="Henn M.R."/>
            <person name="Taylor J.W."/>
            <person name="Rounsley S.D."/>
        </authorList>
    </citation>
    <scope>NUCLEOTIDE SEQUENCE [LARGE SCALE GENOMIC DNA]</scope>
    <source>
        <strain evidence="10">RMSCC 3488</strain>
    </source>
</reference>
<evidence type="ECO:0000256" key="4">
    <source>
        <dbReference type="ARBA" id="ARBA00023136"/>
    </source>
</evidence>
<evidence type="ECO:0000313" key="9">
    <source>
        <dbReference type="EMBL" id="KMM73366.1"/>
    </source>
</evidence>
<keyword evidence="4 7" id="KW-0472">Membrane</keyword>
<dbReference type="InterPro" id="IPR018617">
    <property type="entry name" value="Ima1_N"/>
</dbReference>
<feature type="transmembrane region" description="Helical" evidence="7">
    <location>
        <begin position="177"/>
        <end position="196"/>
    </location>
</feature>
<dbReference type="InterPro" id="IPR042321">
    <property type="entry name" value="Ima1"/>
</dbReference>
<dbReference type="PANTHER" id="PTHR28538">
    <property type="entry name" value="INTEGRAL INNER NUCLEAR MEMBRANE PROTEIN IMA1"/>
    <property type="match status" value="1"/>
</dbReference>
<reference evidence="9 10" key="1">
    <citation type="submission" date="2007-06" db="EMBL/GenBank/DDBJ databases">
        <title>The Genome Sequence of Coccidioides posadasii RMSCC_3488.</title>
        <authorList>
            <consortium name="Coccidioides Genome Resources Consortium"/>
            <consortium name="The Broad Institute Genome Sequencing Platform"/>
            <person name="Henn M.R."/>
            <person name="Sykes S."/>
            <person name="Young S."/>
            <person name="Jaffe D."/>
            <person name="Berlin A."/>
            <person name="Alvarez P."/>
            <person name="Butler J."/>
            <person name="Gnerre S."/>
            <person name="Grabherr M."/>
            <person name="Mauceli E."/>
            <person name="Brockman W."/>
            <person name="Kodira C."/>
            <person name="Alvarado L."/>
            <person name="Zeng Q."/>
            <person name="Crawford M."/>
            <person name="Antoine C."/>
            <person name="Devon K."/>
            <person name="Galgiani J."/>
            <person name="Orsborn K."/>
            <person name="Lewis M.L."/>
            <person name="Nusbaum C."/>
            <person name="Galagan J."/>
            <person name="Birren B."/>
        </authorList>
    </citation>
    <scope>NUCLEOTIDE SEQUENCE [LARGE SCALE GENOMIC DNA]</scope>
    <source>
        <strain evidence="9 10">RMSCC 3488</strain>
    </source>
</reference>
<feature type="compositionally biased region" description="Polar residues" evidence="6">
    <location>
        <begin position="55"/>
        <end position="70"/>
    </location>
</feature>
<feature type="region of interest" description="Disordered" evidence="6">
    <location>
        <begin position="693"/>
        <end position="719"/>
    </location>
</feature>
<evidence type="ECO:0000256" key="5">
    <source>
        <dbReference type="ARBA" id="ARBA00023242"/>
    </source>
</evidence>
<feature type="compositionally biased region" description="Pro residues" evidence="6">
    <location>
        <begin position="398"/>
        <end position="407"/>
    </location>
</feature>
<feature type="compositionally biased region" description="Pro residues" evidence="6">
    <location>
        <begin position="466"/>
        <end position="479"/>
    </location>
</feature>
<dbReference type="OrthoDB" id="5966927at2759"/>
<dbReference type="PANTHER" id="PTHR28538:SF1">
    <property type="entry name" value="INTEGRAL INNER NUCLEAR MEMBRANE PROTEIN IMA1"/>
    <property type="match status" value="1"/>
</dbReference>
<feature type="domain" description="Ima1 N-terminal" evidence="8">
    <location>
        <begin position="10"/>
        <end position="137"/>
    </location>
</feature>
<feature type="transmembrane region" description="Helical" evidence="7">
    <location>
        <begin position="311"/>
        <end position="334"/>
    </location>
</feature>
<proteinExistence type="predicted"/>
<feature type="transmembrane region" description="Helical" evidence="7">
    <location>
        <begin position="562"/>
        <end position="582"/>
    </location>
</feature>